<name>A0A9D6A9X5_9BACT</name>
<comment type="caution">
    <text evidence="2">The sequence shown here is derived from an EMBL/GenBank/DDBJ whole genome shotgun (WGS) entry which is preliminary data.</text>
</comment>
<evidence type="ECO:0000313" key="3">
    <source>
        <dbReference type="Proteomes" id="UP000787419"/>
    </source>
</evidence>
<dbReference type="RefSeq" id="WP_040557218.1">
    <property type="nucleotide sequence ID" value="NZ_JABZTM010000051.1"/>
</dbReference>
<evidence type="ECO:0000313" key="2">
    <source>
        <dbReference type="EMBL" id="MBF1446871.1"/>
    </source>
</evidence>
<sequence>MGVTFYRELYYTLNSGKNSKLKYYITSYLWVLMPHFVLLLLRKVLLYNVQRRSDWDEIKARIDYYNKLGKSEIDLSAFRQKAIMLAEQQKTSQSVYYLDSFRYAKSFPLCRKWCLQPGDVTCVPDVPSIVKSRPIAGNNANSVLLKLDRVRHFLFVNDSKKYCDKMNKVLFRGLIGQFDSHSLKQNRYDFVQKFFGNPLFNIGVIDKSFPQWHTPKMTIGEHLDYKFVMALEGNDVASNLKWIMSSNSVAVMPRPKYETWFMEGTLIPNYHYIEVASDYSDLEAKINYYIQNPHEAEAIIAHAHAHVARFCNPLREYIVSQLVLSKYFEETAGAGETQ</sequence>
<dbReference type="Pfam" id="PF05686">
    <property type="entry name" value="Glyco_transf_90"/>
    <property type="match status" value="1"/>
</dbReference>
<reference evidence="2" key="1">
    <citation type="submission" date="2020-04" db="EMBL/GenBank/DDBJ databases">
        <title>Deep metagenomics examines the oral microbiome during advanced dental caries in children, revealing novel taxa and co-occurrences with host molecules.</title>
        <authorList>
            <person name="Baker J.L."/>
            <person name="Morton J.T."/>
            <person name="Dinis M."/>
            <person name="Alvarez R."/>
            <person name="Tran N.C."/>
            <person name="Knight R."/>
            <person name="Edlund A."/>
        </authorList>
    </citation>
    <scope>NUCLEOTIDE SEQUENCE</scope>
    <source>
        <strain evidence="2">JCVI_32_bin.50</strain>
    </source>
</reference>
<dbReference type="Proteomes" id="UP000787419">
    <property type="component" value="Unassembled WGS sequence"/>
</dbReference>
<dbReference type="PANTHER" id="PTHR12203">
    <property type="entry name" value="KDEL LYS-ASP-GLU-LEU CONTAINING - RELATED"/>
    <property type="match status" value="1"/>
</dbReference>
<dbReference type="AlphaFoldDB" id="A0A9D6A9X5"/>
<dbReference type="GO" id="GO:0016740">
    <property type="term" value="F:transferase activity"/>
    <property type="evidence" value="ECO:0007669"/>
    <property type="project" value="UniProtKB-KW"/>
</dbReference>
<evidence type="ECO:0000256" key="1">
    <source>
        <dbReference type="ARBA" id="ARBA00022679"/>
    </source>
</evidence>
<protein>
    <submittedName>
        <fullName evidence="2">Lipopolysaccharide biosynthesis protein</fullName>
    </submittedName>
</protein>
<organism evidence="2 3">
    <name type="scientific">Prevotella nigrescens</name>
    <dbReference type="NCBI Taxonomy" id="28133"/>
    <lineage>
        <taxon>Bacteria</taxon>
        <taxon>Pseudomonadati</taxon>
        <taxon>Bacteroidota</taxon>
        <taxon>Bacteroidia</taxon>
        <taxon>Bacteroidales</taxon>
        <taxon>Prevotellaceae</taxon>
        <taxon>Prevotella</taxon>
    </lineage>
</organism>
<proteinExistence type="predicted"/>
<dbReference type="InterPro" id="IPR051091">
    <property type="entry name" value="O-Glucosyltr/Glycosyltrsf_90"/>
</dbReference>
<dbReference type="InterPro" id="IPR006598">
    <property type="entry name" value="CAP10"/>
</dbReference>
<dbReference type="SMART" id="SM00672">
    <property type="entry name" value="CAP10"/>
    <property type="match status" value="1"/>
</dbReference>
<gene>
    <name evidence="2" type="ORF">HXN55_05730</name>
</gene>
<dbReference type="PANTHER" id="PTHR12203:SF35">
    <property type="entry name" value="PROTEIN O-GLUCOSYLTRANSFERASE 1"/>
    <property type="match status" value="1"/>
</dbReference>
<keyword evidence="1" id="KW-0808">Transferase</keyword>
<dbReference type="EMBL" id="JABZTM010000051">
    <property type="protein sequence ID" value="MBF1446871.1"/>
    <property type="molecule type" value="Genomic_DNA"/>
</dbReference>
<accession>A0A9D6A9X5</accession>